<dbReference type="SMART" id="SM00382">
    <property type="entry name" value="AAA"/>
    <property type="match status" value="1"/>
</dbReference>
<dbReference type="InterPro" id="IPR017871">
    <property type="entry name" value="ABC_transporter-like_CS"/>
</dbReference>
<dbReference type="PROSITE" id="PS50893">
    <property type="entry name" value="ABC_TRANSPORTER_2"/>
    <property type="match status" value="1"/>
</dbReference>
<dbReference type="GO" id="GO:0016887">
    <property type="term" value="F:ATP hydrolysis activity"/>
    <property type="evidence" value="ECO:0007669"/>
    <property type="project" value="InterPro"/>
</dbReference>
<reference evidence="5 6" key="1">
    <citation type="submission" date="2019-06" db="EMBL/GenBank/DDBJ databases">
        <title>Genomic Encyclopedia of Archaeal and Bacterial Type Strains, Phase II (KMG-II): from individual species to whole genera.</title>
        <authorList>
            <person name="Goeker M."/>
        </authorList>
    </citation>
    <scope>NUCLEOTIDE SEQUENCE [LARGE SCALE GENOMIC DNA]</scope>
    <source>
        <strain evidence="5 6">DSM 18423</strain>
    </source>
</reference>
<dbReference type="Gene3D" id="3.40.50.300">
    <property type="entry name" value="P-loop containing nucleotide triphosphate hydrolases"/>
    <property type="match status" value="1"/>
</dbReference>
<comment type="caution">
    <text evidence="5">The sequence shown here is derived from an EMBL/GenBank/DDBJ whole genome shotgun (WGS) entry which is preliminary data.</text>
</comment>
<keyword evidence="1" id="KW-0813">Transport</keyword>
<feature type="domain" description="ABC transporter" evidence="4">
    <location>
        <begin position="18"/>
        <end position="241"/>
    </location>
</feature>
<keyword evidence="3 5" id="KW-0067">ATP-binding</keyword>
<evidence type="ECO:0000259" key="4">
    <source>
        <dbReference type="PROSITE" id="PS50893"/>
    </source>
</evidence>
<dbReference type="EMBL" id="VFPT01000001">
    <property type="protein sequence ID" value="TQM91873.1"/>
    <property type="molecule type" value="Genomic_DNA"/>
</dbReference>
<proteinExistence type="predicted"/>
<evidence type="ECO:0000256" key="2">
    <source>
        <dbReference type="ARBA" id="ARBA00022741"/>
    </source>
</evidence>
<dbReference type="SUPFAM" id="SSF52540">
    <property type="entry name" value="P-loop containing nucleoside triphosphate hydrolases"/>
    <property type="match status" value="1"/>
</dbReference>
<dbReference type="InterPro" id="IPR050093">
    <property type="entry name" value="ABC_SmlMolc_Importer"/>
</dbReference>
<dbReference type="InterPro" id="IPR027417">
    <property type="entry name" value="P-loop_NTPase"/>
</dbReference>
<dbReference type="RefSeq" id="WP_246086184.1">
    <property type="nucleotide sequence ID" value="NZ_VFPT01000001.1"/>
</dbReference>
<organism evidence="5 6">
    <name type="scientific">Roseinatronobacter monicus</name>
    <dbReference type="NCBI Taxonomy" id="393481"/>
    <lineage>
        <taxon>Bacteria</taxon>
        <taxon>Pseudomonadati</taxon>
        <taxon>Pseudomonadota</taxon>
        <taxon>Alphaproteobacteria</taxon>
        <taxon>Rhodobacterales</taxon>
        <taxon>Paracoccaceae</taxon>
        <taxon>Roseinatronobacter</taxon>
    </lineage>
</organism>
<evidence type="ECO:0000313" key="6">
    <source>
        <dbReference type="Proteomes" id="UP000320582"/>
    </source>
</evidence>
<evidence type="ECO:0000256" key="3">
    <source>
        <dbReference type="ARBA" id="ARBA00022840"/>
    </source>
</evidence>
<dbReference type="PANTHER" id="PTHR42781:SF4">
    <property type="entry name" value="SPERMIDINE_PUTRESCINE IMPORT ATP-BINDING PROTEIN POTA"/>
    <property type="match status" value="1"/>
</dbReference>
<dbReference type="PROSITE" id="PS00211">
    <property type="entry name" value="ABC_TRANSPORTER_1"/>
    <property type="match status" value="1"/>
</dbReference>
<dbReference type="InterPro" id="IPR003439">
    <property type="entry name" value="ABC_transporter-like_ATP-bd"/>
</dbReference>
<dbReference type="Pfam" id="PF00005">
    <property type="entry name" value="ABC_tran"/>
    <property type="match status" value="1"/>
</dbReference>
<evidence type="ECO:0000313" key="5">
    <source>
        <dbReference type="EMBL" id="TQM91873.1"/>
    </source>
</evidence>
<gene>
    <name evidence="5" type="ORF">BD293_0448</name>
</gene>
<dbReference type="InterPro" id="IPR003593">
    <property type="entry name" value="AAA+_ATPase"/>
</dbReference>
<sequence length="247" mass="26786">MTGARDPLCSADAPILPLSLKGAGYTVAGQTLLQDITLRIEAGRRLIVMGANGAGKSLFLRLCHGLIAPTAGHCDWANGAVRAREQAMVFQRPVLLRRSVAANLEYPLTLMGLARKTRRNSVAQTLERFGLSALANRPARLLSGGEQQRLALARAWAMRPQVLFLDEPCSALDPSATRIIEEMVAQFSDDGITIVMSTHDLGQARRLAQDVAFLHRGRLSEHRPAAAFFADPIAPEARAFLAGDLVW</sequence>
<dbReference type="AlphaFoldDB" id="A0A543K9X4"/>
<name>A0A543K9X4_9RHOB</name>
<keyword evidence="2" id="KW-0547">Nucleotide-binding</keyword>
<dbReference type="PANTHER" id="PTHR42781">
    <property type="entry name" value="SPERMIDINE/PUTRESCINE IMPORT ATP-BINDING PROTEIN POTA"/>
    <property type="match status" value="1"/>
</dbReference>
<keyword evidence="6" id="KW-1185">Reference proteome</keyword>
<evidence type="ECO:0000256" key="1">
    <source>
        <dbReference type="ARBA" id="ARBA00022448"/>
    </source>
</evidence>
<dbReference type="GO" id="GO:0005524">
    <property type="term" value="F:ATP binding"/>
    <property type="evidence" value="ECO:0007669"/>
    <property type="project" value="UniProtKB-KW"/>
</dbReference>
<dbReference type="Proteomes" id="UP000320582">
    <property type="component" value="Unassembled WGS sequence"/>
</dbReference>
<protein>
    <submittedName>
        <fullName evidence="5">Amino acid ABC transporter ATP-binding protein (PAAT family)</fullName>
    </submittedName>
</protein>
<accession>A0A543K9X4</accession>